<dbReference type="Proteomes" id="UP001060261">
    <property type="component" value="Chromosome"/>
</dbReference>
<keyword evidence="8" id="KW-0175">Coiled coil</keyword>
<evidence type="ECO:0000256" key="9">
    <source>
        <dbReference type="SAM" id="SignalP"/>
    </source>
</evidence>
<dbReference type="PANTHER" id="PTHR30026:SF20">
    <property type="entry name" value="OUTER MEMBRANE PROTEIN TOLC"/>
    <property type="match status" value="1"/>
</dbReference>
<evidence type="ECO:0000256" key="3">
    <source>
        <dbReference type="ARBA" id="ARBA00022448"/>
    </source>
</evidence>
<dbReference type="Pfam" id="PF02321">
    <property type="entry name" value="OEP"/>
    <property type="match status" value="1"/>
</dbReference>
<organism evidence="10 11">
    <name type="scientific">Deinococcus rubellus</name>
    <dbReference type="NCBI Taxonomy" id="1889240"/>
    <lineage>
        <taxon>Bacteria</taxon>
        <taxon>Thermotogati</taxon>
        <taxon>Deinococcota</taxon>
        <taxon>Deinococci</taxon>
        <taxon>Deinococcales</taxon>
        <taxon>Deinococcaceae</taxon>
        <taxon>Deinococcus</taxon>
    </lineage>
</organism>
<keyword evidence="3" id="KW-0813">Transport</keyword>
<evidence type="ECO:0000313" key="10">
    <source>
        <dbReference type="EMBL" id="UWX64059.1"/>
    </source>
</evidence>
<proteinExistence type="inferred from homology"/>
<keyword evidence="11" id="KW-1185">Reference proteome</keyword>
<feature type="coiled-coil region" evidence="8">
    <location>
        <begin position="143"/>
        <end position="170"/>
    </location>
</feature>
<comment type="similarity">
    <text evidence="2">Belongs to the outer membrane factor (OMF) (TC 1.B.17) family.</text>
</comment>
<keyword evidence="5" id="KW-0812">Transmembrane</keyword>
<reference evidence="10" key="1">
    <citation type="submission" date="2022-09" db="EMBL/GenBank/DDBJ databases">
        <title>genome sequence of Deinococcus rubellus.</title>
        <authorList>
            <person name="Srinivasan S."/>
        </authorList>
    </citation>
    <scope>NUCLEOTIDE SEQUENCE</scope>
    <source>
        <strain evidence="10">Ant6</strain>
    </source>
</reference>
<evidence type="ECO:0000256" key="4">
    <source>
        <dbReference type="ARBA" id="ARBA00022452"/>
    </source>
</evidence>
<keyword evidence="6" id="KW-0472">Membrane</keyword>
<comment type="subcellular location">
    <subcellularLocation>
        <location evidence="1">Cell outer membrane</location>
    </subcellularLocation>
</comment>
<evidence type="ECO:0000256" key="5">
    <source>
        <dbReference type="ARBA" id="ARBA00022692"/>
    </source>
</evidence>
<dbReference type="RefSeq" id="WP_260560334.1">
    <property type="nucleotide sequence ID" value="NZ_BAABEC010000020.1"/>
</dbReference>
<accession>A0ABY5YII1</accession>
<feature type="chain" id="PRO_5045071552" evidence="9">
    <location>
        <begin position="34"/>
        <end position="349"/>
    </location>
</feature>
<dbReference type="InterPro" id="IPR051906">
    <property type="entry name" value="TolC-like"/>
</dbReference>
<evidence type="ECO:0000256" key="1">
    <source>
        <dbReference type="ARBA" id="ARBA00004442"/>
    </source>
</evidence>
<evidence type="ECO:0000256" key="8">
    <source>
        <dbReference type="SAM" id="Coils"/>
    </source>
</evidence>
<keyword evidence="7" id="KW-0998">Cell outer membrane</keyword>
<gene>
    <name evidence="10" type="ORF">N0D28_15315</name>
</gene>
<keyword evidence="9" id="KW-0732">Signal</keyword>
<keyword evidence="4" id="KW-1134">Transmembrane beta strand</keyword>
<evidence type="ECO:0000256" key="7">
    <source>
        <dbReference type="ARBA" id="ARBA00023237"/>
    </source>
</evidence>
<name>A0ABY5YII1_9DEIO</name>
<evidence type="ECO:0000256" key="6">
    <source>
        <dbReference type="ARBA" id="ARBA00023136"/>
    </source>
</evidence>
<evidence type="ECO:0000256" key="2">
    <source>
        <dbReference type="ARBA" id="ARBA00007613"/>
    </source>
</evidence>
<dbReference type="InterPro" id="IPR003423">
    <property type="entry name" value="OMP_efflux"/>
</dbReference>
<dbReference type="Gene3D" id="1.20.1600.10">
    <property type="entry name" value="Outer membrane efflux proteins (OEP)"/>
    <property type="match status" value="1"/>
</dbReference>
<dbReference type="EMBL" id="CP104213">
    <property type="protein sequence ID" value="UWX64059.1"/>
    <property type="molecule type" value="Genomic_DNA"/>
</dbReference>
<feature type="signal peptide" evidence="9">
    <location>
        <begin position="1"/>
        <end position="33"/>
    </location>
</feature>
<dbReference type="SUPFAM" id="SSF56954">
    <property type="entry name" value="Outer membrane efflux proteins (OEP)"/>
    <property type="match status" value="1"/>
</dbReference>
<evidence type="ECO:0000313" key="11">
    <source>
        <dbReference type="Proteomes" id="UP001060261"/>
    </source>
</evidence>
<protein>
    <submittedName>
        <fullName evidence="10">TolC family protein</fullName>
    </submittedName>
</protein>
<dbReference type="PANTHER" id="PTHR30026">
    <property type="entry name" value="OUTER MEMBRANE PROTEIN TOLC"/>
    <property type="match status" value="1"/>
</dbReference>
<sequence>MNRTDIHRTAITLSLVFLPFAAAQTTISTTLSAATQAALSNGADVRTAQANLDKAQASLKATLADPSALAADTLAAQQAAALASVQLQSAKIGGLQNALSAYTALYTAQQNVDLQTLQVQSDTKNLQVVQVKLNVKNATALDLKNAQSSLDASTQNLADAKAQVNIAAQKLAALTGLSSAVRAAGLGSIPALKVSQASLANGLTARLPNVVQAQQAVAAAQLNVTLYSNDFTPAQTLSNAKVTLANAQRSLDSANKNAATSLSSAYQSAANAQQLLGVALQKEGNAQTNFKQDQTRLKTGVISTVDLLKSQLALAQAQQNRVVAQASALNTLAALSAASGNNLTGVGGL</sequence>